<dbReference type="PANTHER" id="PTHR33164">
    <property type="entry name" value="TRANSCRIPTIONAL REGULATOR, MARR FAMILY"/>
    <property type="match status" value="1"/>
</dbReference>
<evidence type="ECO:0000313" key="3">
    <source>
        <dbReference type="Proteomes" id="UP000015462"/>
    </source>
</evidence>
<keyword evidence="3" id="KW-1185">Reference proteome</keyword>
<gene>
    <name evidence="2" type="ORF">L196_01755</name>
</gene>
<dbReference type="AlphaFoldDB" id="A0AB33Z5Q9"/>
<dbReference type="Proteomes" id="UP000015462">
    <property type="component" value="Unassembled WGS sequence"/>
</dbReference>
<evidence type="ECO:0000259" key="1">
    <source>
        <dbReference type="PROSITE" id="PS50995"/>
    </source>
</evidence>
<accession>A0AB33Z5Q9</accession>
<evidence type="ECO:0000313" key="2">
    <source>
        <dbReference type="EMBL" id="EPD14182.1"/>
    </source>
</evidence>
<protein>
    <submittedName>
        <fullName evidence="2">Transcriptional regulatory protein slyA-like, MarR family</fullName>
    </submittedName>
</protein>
<organism evidence="2 3">
    <name type="scientific">Cycloclasticus pugetii</name>
    <dbReference type="NCBI Taxonomy" id="34068"/>
    <lineage>
        <taxon>Bacteria</taxon>
        <taxon>Pseudomonadati</taxon>
        <taxon>Pseudomonadota</taxon>
        <taxon>Gammaproteobacteria</taxon>
        <taxon>Thiotrichales</taxon>
        <taxon>Piscirickettsiaceae</taxon>
        <taxon>Cycloclasticus</taxon>
    </lineage>
</organism>
<dbReference type="InterPro" id="IPR000835">
    <property type="entry name" value="HTH_MarR-typ"/>
</dbReference>
<dbReference type="PRINTS" id="PR00598">
    <property type="entry name" value="HTHMARR"/>
</dbReference>
<name>A0AB33Z5Q9_9GAMM</name>
<dbReference type="Gene3D" id="1.10.10.10">
    <property type="entry name" value="Winged helix-like DNA-binding domain superfamily/Winged helix DNA-binding domain"/>
    <property type="match status" value="1"/>
</dbReference>
<dbReference type="PANTHER" id="PTHR33164:SF43">
    <property type="entry name" value="HTH-TYPE TRANSCRIPTIONAL REPRESSOR YETL"/>
    <property type="match status" value="1"/>
</dbReference>
<feature type="domain" description="HTH marR-type" evidence="1">
    <location>
        <begin position="1"/>
        <end position="119"/>
    </location>
</feature>
<dbReference type="SUPFAM" id="SSF46785">
    <property type="entry name" value="Winged helix' DNA-binding domain"/>
    <property type="match status" value="1"/>
</dbReference>
<proteinExistence type="predicted"/>
<dbReference type="InterPro" id="IPR036390">
    <property type="entry name" value="WH_DNA-bd_sf"/>
</dbReference>
<dbReference type="SMART" id="SM00347">
    <property type="entry name" value="HTH_MARR"/>
    <property type="match status" value="1"/>
</dbReference>
<comment type="caution">
    <text evidence="2">The sequence shown here is derived from an EMBL/GenBank/DDBJ whole genome shotgun (WGS) entry which is preliminary data.</text>
</comment>
<reference evidence="2 3" key="1">
    <citation type="journal article" date="2013" name="Genome Announc.">
        <title>Genome Sequence of the Pyrene- and Fluoranthene-Degrading Bacterium Cycloclasticus sp. Strain PY97M.</title>
        <authorList>
            <person name="Cui Z."/>
            <person name="Xu G."/>
            <person name="Li Q."/>
            <person name="Gao W."/>
            <person name="Zheng L."/>
        </authorList>
    </citation>
    <scope>NUCLEOTIDE SEQUENCE [LARGE SCALE GENOMIC DNA]</scope>
    <source>
        <strain evidence="2 3">PY97M</strain>
    </source>
</reference>
<sequence length="133" mass="14740">MQTVSTLPFDHGISTSLAIIVLLASRFGPHVQQKTLAIEAGIDAAALVRILDQGEEAGLLVRCDVPNDRRSKAIKLLAKGKRHASKMEATLKDLRFKLMGDVPEEDIETTTRVMRLLEERCQAYLLNGKTDQK</sequence>
<dbReference type="GO" id="GO:0006950">
    <property type="term" value="P:response to stress"/>
    <property type="evidence" value="ECO:0007669"/>
    <property type="project" value="TreeGrafter"/>
</dbReference>
<dbReference type="InterPro" id="IPR036388">
    <property type="entry name" value="WH-like_DNA-bd_sf"/>
</dbReference>
<dbReference type="InterPro" id="IPR039422">
    <property type="entry name" value="MarR/SlyA-like"/>
</dbReference>
<dbReference type="RefSeq" id="WP_015005444.1">
    <property type="nucleotide sequence ID" value="NZ_KE646805.1"/>
</dbReference>
<dbReference type="EMBL" id="ASHL01000001">
    <property type="protein sequence ID" value="EPD14182.1"/>
    <property type="molecule type" value="Genomic_DNA"/>
</dbReference>
<dbReference type="Pfam" id="PF12802">
    <property type="entry name" value="MarR_2"/>
    <property type="match status" value="1"/>
</dbReference>
<dbReference type="PROSITE" id="PS50995">
    <property type="entry name" value="HTH_MARR_2"/>
    <property type="match status" value="1"/>
</dbReference>
<dbReference type="GO" id="GO:0003700">
    <property type="term" value="F:DNA-binding transcription factor activity"/>
    <property type="evidence" value="ECO:0007669"/>
    <property type="project" value="InterPro"/>
</dbReference>